<gene>
    <name evidence="2" type="ORF">CQA01_38970</name>
</gene>
<dbReference type="RefSeq" id="WP_020891788.1">
    <property type="nucleotide sequence ID" value="NZ_BJYV01000022.1"/>
</dbReference>
<dbReference type="AlphaFoldDB" id="A0A512CGL8"/>
<keyword evidence="1" id="KW-0732">Signal</keyword>
<accession>A0A512CGL8</accession>
<evidence type="ECO:0000313" key="2">
    <source>
        <dbReference type="EMBL" id="GEO23363.1"/>
    </source>
</evidence>
<evidence type="ECO:0000313" key="3">
    <source>
        <dbReference type="Proteomes" id="UP000321301"/>
    </source>
</evidence>
<proteinExistence type="predicted"/>
<comment type="caution">
    <text evidence="2">The sequence shown here is derived from an EMBL/GenBank/DDBJ whole genome shotgun (WGS) entry which is preliminary data.</text>
</comment>
<feature type="signal peptide" evidence="1">
    <location>
        <begin position="1"/>
        <end position="21"/>
    </location>
</feature>
<evidence type="ECO:0008006" key="4">
    <source>
        <dbReference type="Google" id="ProtNLM"/>
    </source>
</evidence>
<reference evidence="2 3" key="1">
    <citation type="submission" date="2019-07" db="EMBL/GenBank/DDBJ databases">
        <title>Whole genome shotgun sequence of Cyclobacterium qasimii NBRC 106168.</title>
        <authorList>
            <person name="Hosoyama A."/>
            <person name="Uohara A."/>
            <person name="Ohji S."/>
            <person name="Ichikawa N."/>
        </authorList>
    </citation>
    <scope>NUCLEOTIDE SEQUENCE [LARGE SCALE GENOMIC DNA]</scope>
    <source>
        <strain evidence="2 3">NBRC 106168</strain>
    </source>
</reference>
<dbReference type="Proteomes" id="UP000321301">
    <property type="component" value="Unassembled WGS sequence"/>
</dbReference>
<feature type="chain" id="PRO_5022048635" description="DUF6089 domain-containing protein" evidence="1">
    <location>
        <begin position="22"/>
        <end position="314"/>
    </location>
</feature>
<protein>
    <recommendedName>
        <fullName evidence="4">DUF6089 domain-containing protein</fullName>
    </recommendedName>
</protein>
<keyword evidence="3" id="KW-1185">Reference proteome</keyword>
<name>A0A512CGL8_9BACT</name>
<dbReference type="EMBL" id="BJYV01000022">
    <property type="protein sequence ID" value="GEO23363.1"/>
    <property type="molecule type" value="Genomic_DNA"/>
</dbReference>
<sequence length="314" mass="36735">MTKKIFFIAFFLTAISNQIFAQGFNRYAREKPWSFSIQGGPSQYFGDLYALWEYKEGIQPDYNVGLSARYTFGTNLKARGDIGFYQISGQDDHADPESGRIPRNLNFRSRNFEAALMVEYYLYPVKVYYVSREFYNPYVFFGIGATTNNPQTLYSGEWVNLRPLRTENEYYNEIVTVFPMGLGFKYKANVYMDFFVEGSYRFTLSDHLDDVSAFNISGFYEELIEDYITGLDPDRLRFSIREDRFLLPNGEPNVELIRNTKGSARRGSGDPRLNEPGARYDGYFTLNFGAEIYFSLDIWDNWIFSKRNRGFKFR</sequence>
<organism evidence="2 3">
    <name type="scientific">Cyclobacterium qasimii</name>
    <dbReference type="NCBI Taxonomy" id="1350429"/>
    <lineage>
        <taxon>Bacteria</taxon>
        <taxon>Pseudomonadati</taxon>
        <taxon>Bacteroidota</taxon>
        <taxon>Cytophagia</taxon>
        <taxon>Cytophagales</taxon>
        <taxon>Cyclobacteriaceae</taxon>
        <taxon>Cyclobacterium</taxon>
    </lineage>
</organism>
<evidence type="ECO:0000256" key="1">
    <source>
        <dbReference type="SAM" id="SignalP"/>
    </source>
</evidence>